<feature type="signal peptide" evidence="1">
    <location>
        <begin position="1"/>
        <end position="22"/>
    </location>
</feature>
<dbReference type="GO" id="GO:0043190">
    <property type="term" value="C:ATP-binding cassette (ABC) transporter complex"/>
    <property type="evidence" value="ECO:0007669"/>
    <property type="project" value="InterPro"/>
</dbReference>
<keyword evidence="4" id="KW-1185">Reference proteome</keyword>
<name>A0A1I5XCF0_9RHOB</name>
<dbReference type="GO" id="GO:0022857">
    <property type="term" value="F:transmembrane transporter activity"/>
    <property type="evidence" value="ECO:0007669"/>
    <property type="project" value="InterPro"/>
</dbReference>
<dbReference type="RefSeq" id="WP_093009999.1">
    <property type="nucleotide sequence ID" value="NZ_FOXV01000003.1"/>
</dbReference>
<dbReference type="InterPro" id="IPR007210">
    <property type="entry name" value="ABC_Gly_betaine_transp_sub-bd"/>
</dbReference>
<accession>A0A1I5XCF0</accession>
<sequence length="325" mass="34812">MNRTITLAASAAATLFAAPALAQEECGEISITEMNWASASVVTQVANFILTQGYGCDVSVIPSSTNPALTSVAETGEPDVLTELWTNSAPAYARLRDEGKLVKLADVLSDGGVEGWWVPNYLVEENPELATIEGVLANPELLGGRLHQCPDGWACKSVNASLAEAAGLEEAGFEIFVHGSGETLATSIASAYESQDPWLGYYWSPTSVLGQYPMTMVDMGGTDMEAHECNAQEDCADPQLSNYPSSEVLTAVTADFVEREPAASEFLSKMSFTNAQMNEVLAWMEENAASSEEGAVYFLTSFQDNWTGWLSDGARENLQSVLASQ</sequence>
<dbReference type="Pfam" id="PF04069">
    <property type="entry name" value="OpuAC"/>
    <property type="match status" value="1"/>
</dbReference>
<reference evidence="4" key="1">
    <citation type="submission" date="2016-10" db="EMBL/GenBank/DDBJ databases">
        <authorList>
            <person name="Varghese N."/>
            <person name="Submissions S."/>
        </authorList>
    </citation>
    <scope>NUCLEOTIDE SEQUENCE [LARGE SCALE GENOMIC DNA]</scope>
    <source>
        <strain evidence="4">JCM 10271</strain>
    </source>
</reference>
<organism evidence="3 4">
    <name type="scientific">Roseivivax halotolerans</name>
    <dbReference type="NCBI Taxonomy" id="93684"/>
    <lineage>
        <taxon>Bacteria</taxon>
        <taxon>Pseudomonadati</taxon>
        <taxon>Pseudomonadota</taxon>
        <taxon>Alphaproteobacteria</taxon>
        <taxon>Rhodobacterales</taxon>
        <taxon>Roseobacteraceae</taxon>
        <taxon>Roseivivax</taxon>
    </lineage>
</organism>
<proteinExistence type="predicted"/>
<evidence type="ECO:0000256" key="1">
    <source>
        <dbReference type="SAM" id="SignalP"/>
    </source>
</evidence>
<protein>
    <submittedName>
        <fullName evidence="3">Glycine betaine/proline transport system substrate-binding protein</fullName>
    </submittedName>
</protein>
<dbReference type="Gene3D" id="3.10.105.10">
    <property type="entry name" value="Dipeptide-binding Protein, Domain 3"/>
    <property type="match status" value="2"/>
</dbReference>
<feature type="domain" description="ABC-type glycine betaine transport system substrate-binding" evidence="2">
    <location>
        <begin position="28"/>
        <end position="300"/>
    </location>
</feature>
<evidence type="ECO:0000313" key="4">
    <source>
        <dbReference type="Proteomes" id="UP000243106"/>
    </source>
</evidence>
<feature type="chain" id="PRO_5017266936" evidence="1">
    <location>
        <begin position="23"/>
        <end position="325"/>
    </location>
</feature>
<evidence type="ECO:0000259" key="2">
    <source>
        <dbReference type="Pfam" id="PF04069"/>
    </source>
</evidence>
<dbReference type="STRING" id="93684.SAMN05421853_103297"/>
<evidence type="ECO:0000313" key="3">
    <source>
        <dbReference type="EMBL" id="SFQ29611.1"/>
    </source>
</evidence>
<keyword evidence="1" id="KW-0732">Signal</keyword>
<dbReference type="Proteomes" id="UP000243106">
    <property type="component" value="Unassembled WGS sequence"/>
</dbReference>
<dbReference type="SUPFAM" id="SSF53850">
    <property type="entry name" value="Periplasmic binding protein-like II"/>
    <property type="match status" value="1"/>
</dbReference>
<gene>
    <name evidence="3" type="ORF">SAMN05421853_103297</name>
</gene>
<dbReference type="EMBL" id="FOXV01000003">
    <property type="protein sequence ID" value="SFQ29611.1"/>
    <property type="molecule type" value="Genomic_DNA"/>
</dbReference>
<dbReference type="CDD" id="cd13641">
    <property type="entry name" value="PBP2_HisX_like"/>
    <property type="match status" value="1"/>
</dbReference>
<dbReference type="AlphaFoldDB" id="A0A1I5XCF0"/>
<dbReference type="Gene3D" id="3.40.190.100">
    <property type="entry name" value="Glycine betaine-binding periplasmic protein, domain 2"/>
    <property type="match status" value="1"/>
</dbReference>